<dbReference type="AlphaFoldDB" id="A0A183KFA8"/>
<dbReference type="WBParaSite" id="SCUD_0001370501-mRNA-1">
    <property type="protein sequence ID" value="SCUD_0001370501-mRNA-1"/>
    <property type="gene ID" value="SCUD_0001370501"/>
</dbReference>
<dbReference type="Gene3D" id="3.60.10.10">
    <property type="entry name" value="Endonuclease/exonuclease/phosphatase"/>
    <property type="match status" value="1"/>
</dbReference>
<evidence type="ECO:0000256" key="1">
    <source>
        <dbReference type="SAM" id="MobiDB-lite"/>
    </source>
</evidence>
<dbReference type="Proteomes" id="UP000279833">
    <property type="component" value="Unassembled WGS sequence"/>
</dbReference>
<evidence type="ECO:0000313" key="3">
    <source>
        <dbReference type="Proteomes" id="UP000279833"/>
    </source>
</evidence>
<evidence type="ECO:0000313" key="2">
    <source>
        <dbReference type="EMBL" id="VDP53753.1"/>
    </source>
</evidence>
<reference evidence="4" key="1">
    <citation type="submission" date="2016-06" db="UniProtKB">
        <authorList>
            <consortium name="WormBaseParasite"/>
        </authorList>
    </citation>
    <scope>IDENTIFICATION</scope>
</reference>
<dbReference type="InterPro" id="IPR036691">
    <property type="entry name" value="Endo/exonu/phosph_ase_sf"/>
</dbReference>
<organism evidence="4">
    <name type="scientific">Schistosoma curassoni</name>
    <dbReference type="NCBI Taxonomy" id="6186"/>
    <lineage>
        <taxon>Eukaryota</taxon>
        <taxon>Metazoa</taxon>
        <taxon>Spiralia</taxon>
        <taxon>Lophotrochozoa</taxon>
        <taxon>Platyhelminthes</taxon>
        <taxon>Trematoda</taxon>
        <taxon>Digenea</taxon>
        <taxon>Strigeidida</taxon>
        <taxon>Schistosomatoidea</taxon>
        <taxon>Schistosomatidae</taxon>
        <taxon>Schistosoma</taxon>
    </lineage>
</organism>
<sequence length="157" mass="18250">MHSQDENLMDPGSSRHPSRQRRREYSKCYPILCTENYGDDNDKDQFYETLQTIMAKCPTNELTIPMGDLNVSVGMDNNRFDDIMRRQGLNDRIECSIDKPVMDGRIFSHKHVHKATWVSSDHTTENQIDHICISKTLARLMEDVRSRRGTDKASNHH</sequence>
<accession>A0A183KFA8</accession>
<dbReference type="STRING" id="6186.A0A183KFA8"/>
<reference evidence="2 3" key="2">
    <citation type="submission" date="2018-11" db="EMBL/GenBank/DDBJ databases">
        <authorList>
            <consortium name="Pathogen Informatics"/>
        </authorList>
    </citation>
    <scope>NUCLEOTIDE SEQUENCE [LARGE SCALE GENOMIC DNA]</scope>
    <source>
        <strain evidence="2">Dakar</strain>
        <strain evidence="3">Dakar, Senegal</strain>
    </source>
</reference>
<keyword evidence="3" id="KW-1185">Reference proteome</keyword>
<evidence type="ECO:0000313" key="4">
    <source>
        <dbReference type="WBParaSite" id="SCUD_0001370501-mRNA-1"/>
    </source>
</evidence>
<feature type="region of interest" description="Disordered" evidence="1">
    <location>
        <begin position="1"/>
        <end position="23"/>
    </location>
</feature>
<dbReference type="SUPFAM" id="SSF56219">
    <property type="entry name" value="DNase I-like"/>
    <property type="match status" value="1"/>
</dbReference>
<name>A0A183KFA8_9TREM</name>
<protein>
    <submittedName>
        <fullName evidence="4">Endo/exonuclease/phosphatase domain-containing protein</fullName>
    </submittedName>
</protein>
<dbReference type="EMBL" id="UZAK01036085">
    <property type="protein sequence ID" value="VDP53753.1"/>
    <property type="molecule type" value="Genomic_DNA"/>
</dbReference>
<proteinExistence type="predicted"/>
<gene>
    <name evidence="2" type="ORF">SCUD_LOCUS13704</name>
</gene>